<dbReference type="GO" id="GO:0006425">
    <property type="term" value="P:glutaminyl-tRNA aminoacylation"/>
    <property type="evidence" value="ECO:0007669"/>
    <property type="project" value="TreeGrafter"/>
</dbReference>
<dbReference type="Pfam" id="PF00749">
    <property type="entry name" value="tRNA-synt_1c"/>
    <property type="match status" value="1"/>
</dbReference>
<dbReference type="InterPro" id="IPR050132">
    <property type="entry name" value="Gln/Glu-tRNA_Ligase"/>
</dbReference>
<dbReference type="FunFam" id="3.90.800.10:FF:000001">
    <property type="entry name" value="Glutamine--tRNA ligase"/>
    <property type="match status" value="1"/>
</dbReference>
<dbReference type="AlphaFoldDB" id="X0XIT4"/>
<name>X0XIT4_9ZZZZ</name>
<dbReference type="InterPro" id="IPR020058">
    <property type="entry name" value="Glu/Gln-tRNA-synth_Ib_cat-dom"/>
</dbReference>
<proteinExistence type="predicted"/>
<keyword evidence="2" id="KW-0547">Nucleotide-binding</keyword>
<comment type="caution">
    <text evidence="7">The sequence shown here is derived from an EMBL/GenBank/DDBJ whole genome shotgun (WGS) entry which is preliminary data.</text>
</comment>
<evidence type="ECO:0000313" key="7">
    <source>
        <dbReference type="EMBL" id="GAG43070.1"/>
    </source>
</evidence>
<evidence type="ECO:0000256" key="4">
    <source>
        <dbReference type="ARBA" id="ARBA00022917"/>
    </source>
</evidence>
<dbReference type="PANTHER" id="PTHR43097:SF5">
    <property type="entry name" value="GLUTAMATE--TRNA LIGASE"/>
    <property type="match status" value="1"/>
</dbReference>
<dbReference type="SUPFAM" id="SSF52374">
    <property type="entry name" value="Nucleotidylyl transferase"/>
    <property type="match status" value="1"/>
</dbReference>
<evidence type="ECO:0000259" key="6">
    <source>
        <dbReference type="Pfam" id="PF00749"/>
    </source>
</evidence>
<evidence type="ECO:0000256" key="2">
    <source>
        <dbReference type="ARBA" id="ARBA00022741"/>
    </source>
</evidence>
<evidence type="ECO:0000256" key="1">
    <source>
        <dbReference type="ARBA" id="ARBA00022598"/>
    </source>
</evidence>
<dbReference type="Gene3D" id="3.90.800.10">
    <property type="entry name" value="Glutamyl-tRNA Synthetase, Domain 3"/>
    <property type="match status" value="1"/>
</dbReference>
<feature type="non-terminal residue" evidence="7">
    <location>
        <position position="183"/>
    </location>
</feature>
<dbReference type="GO" id="GO:0005829">
    <property type="term" value="C:cytosol"/>
    <property type="evidence" value="ECO:0007669"/>
    <property type="project" value="TreeGrafter"/>
</dbReference>
<evidence type="ECO:0000256" key="3">
    <source>
        <dbReference type="ARBA" id="ARBA00022840"/>
    </source>
</evidence>
<keyword evidence="5" id="KW-0030">Aminoacyl-tRNA synthetase</keyword>
<reference evidence="7" key="1">
    <citation type="journal article" date="2014" name="Front. Microbiol.">
        <title>High frequency of phylogenetically diverse reductive dehalogenase-homologous genes in deep subseafloor sedimentary metagenomes.</title>
        <authorList>
            <person name="Kawai M."/>
            <person name="Futagami T."/>
            <person name="Toyoda A."/>
            <person name="Takaki Y."/>
            <person name="Nishi S."/>
            <person name="Hori S."/>
            <person name="Arai W."/>
            <person name="Tsubouchi T."/>
            <person name="Morono Y."/>
            <person name="Uchiyama I."/>
            <person name="Ito T."/>
            <person name="Fujiyama A."/>
            <person name="Inagaki F."/>
            <person name="Takami H."/>
        </authorList>
    </citation>
    <scope>NUCLEOTIDE SEQUENCE</scope>
    <source>
        <strain evidence="7">Expedition CK06-06</strain>
    </source>
</reference>
<dbReference type="GO" id="GO:0005524">
    <property type="term" value="F:ATP binding"/>
    <property type="evidence" value="ECO:0007669"/>
    <property type="project" value="UniProtKB-KW"/>
</dbReference>
<dbReference type="EMBL" id="BARS01053811">
    <property type="protein sequence ID" value="GAG43070.1"/>
    <property type="molecule type" value="Genomic_DNA"/>
</dbReference>
<organism evidence="7">
    <name type="scientific">marine sediment metagenome</name>
    <dbReference type="NCBI Taxonomy" id="412755"/>
    <lineage>
        <taxon>unclassified sequences</taxon>
        <taxon>metagenomes</taxon>
        <taxon>ecological metagenomes</taxon>
    </lineage>
</organism>
<feature type="domain" description="Glutamyl/glutaminyl-tRNA synthetase class Ib catalytic" evidence="6">
    <location>
        <begin position="1"/>
        <end position="183"/>
    </location>
</feature>
<sequence>MRFDDTNPSKEETEYADSIQEDVHWLGFDWDDRLFFASDYFDQLHDYAVQLIKQGDAYVCDLTSDEIREYRGTLTRPGKDSPYRNRPIEENLDLFERMRAGEFPDGSRTLRATIDMASPNISLRDPVLYRIMKVPHYRTGDKWCVYPMYDFTHCLSDSIEGITHSLCTLEFENNRALYDWVLD</sequence>
<keyword evidence="4" id="KW-0648">Protein biosynthesis</keyword>
<dbReference type="InterPro" id="IPR014729">
    <property type="entry name" value="Rossmann-like_a/b/a_fold"/>
</dbReference>
<evidence type="ECO:0000256" key="5">
    <source>
        <dbReference type="ARBA" id="ARBA00023146"/>
    </source>
</evidence>
<keyword evidence="3" id="KW-0067">ATP-binding</keyword>
<dbReference type="Gene3D" id="3.40.50.620">
    <property type="entry name" value="HUPs"/>
    <property type="match status" value="1"/>
</dbReference>
<protein>
    <recommendedName>
        <fullName evidence="6">Glutamyl/glutaminyl-tRNA synthetase class Ib catalytic domain-containing protein</fullName>
    </recommendedName>
</protein>
<accession>X0XIT4</accession>
<gene>
    <name evidence="7" type="ORF">S01H1_79773</name>
</gene>
<dbReference type="PANTHER" id="PTHR43097">
    <property type="entry name" value="GLUTAMINE-TRNA LIGASE"/>
    <property type="match status" value="1"/>
</dbReference>
<keyword evidence="1" id="KW-0436">Ligase</keyword>
<dbReference type="GO" id="GO:0004819">
    <property type="term" value="F:glutamine-tRNA ligase activity"/>
    <property type="evidence" value="ECO:0007669"/>
    <property type="project" value="TreeGrafter"/>
</dbReference>